<sequence>MAIRVMLADDHKILREALKGILEREHDFALVGEANDGAEAIELARKLRPDIILMDIGMPVMGGIEAARELIAEQPEIKIIALSTYSDRRIVLQMLDAGARGYIVKSAGRDELLRGIRAVAHGRTYLCPDASAVLVDSVRTKNPSEPFSSERLGKREREVLQLLAEGHTSPEIGKRLHIATSTVEVHRRNIMRKLELHSIAELTKYAIRNGLTSS</sequence>
<comment type="caution">
    <text evidence="8">The sequence shown here is derived from an EMBL/GenBank/DDBJ whole genome shotgun (WGS) entry which is preliminary data.</text>
</comment>
<dbReference type="PANTHER" id="PTHR43214:SF41">
    <property type="entry name" value="NITRATE_NITRITE RESPONSE REGULATOR PROTEIN NARP"/>
    <property type="match status" value="1"/>
</dbReference>
<evidence type="ECO:0000256" key="2">
    <source>
        <dbReference type="ARBA" id="ARBA00023015"/>
    </source>
</evidence>
<evidence type="ECO:0000256" key="1">
    <source>
        <dbReference type="ARBA" id="ARBA00022553"/>
    </source>
</evidence>
<keyword evidence="9" id="KW-1185">Reference proteome</keyword>
<evidence type="ECO:0000256" key="3">
    <source>
        <dbReference type="ARBA" id="ARBA00023125"/>
    </source>
</evidence>
<dbReference type="CDD" id="cd06170">
    <property type="entry name" value="LuxR_C_like"/>
    <property type="match status" value="1"/>
</dbReference>
<dbReference type="PROSITE" id="PS50043">
    <property type="entry name" value="HTH_LUXR_2"/>
    <property type="match status" value="1"/>
</dbReference>
<gene>
    <name evidence="8" type="ORF">AT959_00395</name>
</gene>
<dbReference type="SUPFAM" id="SSF46894">
    <property type="entry name" value="C-terminal effector domain of the bipartite response regulators"/>
    <property type="match status" value="1"/>
</dbReference>
<keyword evidence="3" id="KW-0238">DNA-binding</keyword>
<dbReference type="Gene3D" id="3.40.50.2300">
    <property type="match status" value="1"/>
</dbReference>
<dbReference type="Pfam" id="PF00072">
    <property type="entry name" value="Response_reg"/>
    <property type="match status" value="1"/>
</dbReference>
<dbReference type="SMART" id="SM00421">
    <property type="entry name" value="HTH_LUXR"/>
    <property type="match status" value="1"/>
</dbReference>
<protein>
    <submittedName>
        <fullName evidence="8">LuxR family transcriptional regulator</fullName>
    </submittedName>
</protein>
<dbReference type="PROSITE" id="PS50110">
    <property type="entry name" value="RESPONSE_REGULATORY"/>
    <property type="match status" value="1"/>
</dbReference>
<dbReference type="SUPFAM" id="SSF52172">
    <property type="entry name" value="CheY-like"/>
    <property type="match status" value="1"/>
</dbReference>
<accession>A0A133XP27</accession>
<dbReference type="InterPro" id="IPR011006">
    <property type="entry name" value="CheY-like_superfamily"/>
</dbReference>
<evidence type="ECO:0000259" key="7">
    <source>
        <dbReference type="PROSITE" id="PS50110"/>
    </source>
</evidence>
<reference evidence="8 9" key="1">
    <citation type="submission" date="2015-12" db="EMBL/GenBank/DDBJ databases">
        <title>Nitrous oxide reduction kinetics distinguish bacteria harboring typical versus atypical NosZ.</title>
        <authorList>
            <person name="Yoon S."/>
            <person name="Nissen S."/>
            <person name="Park D."/>
            <person name="Sanford R.A."/>
            <person name="Loeffler F.E."/>
        </authorList>
    </citation>
    <scope>NUCLEOTIDE SEQUENCE [LARGE SCALE GENOMIC DNA]</scope>
    <source>
        <strain evidence="8 9">ATCC BAA-841</strain>
    </source>
</reference>
<dbReference type="GO" id="GO:0006355">
    <property type="term" value="P:regulation of DNA-templated transcription"/>
    <property type="evidence" value="ECO:0007669"/>
    <property type="project" value="InterPro"/>
</dbReference>
<keyword evidence="1 5" id="KW-0597">Phosphoprotein</keyword>
<dbReference type="InterPro" id="IPR058245">
    <property type="entry name" value="NreC/VraR/RcsB-like_REC"/>
</dbReference>
<feature type="domain" description="Response regulatory" evidence="7">
    <location>
        <begin position="4"/>
        <end position="120"/>
    </location>
</feature>
<dbReference type="InterPro" id="IPR001789">
    <property type="entry name" value="Sig_transdc_resp-reg_receiver"/>
</dbReference>
<organism evidence="8 9">
    <name type="scientific">Dechloromonas denitrificans</name>
    <dbReference type="NCBI Taxonomy" id="281362"/>
    <lineage>
        <taxon>Bacteria</taxon>
        <taxon>Pseudomonadati</taxon>
        <taxon>Pseudomonadota</taxon>
        <taxon>Betaproteobacteria</taxon>
        <taxon>Rhodocyclales</taxon>
        <taxon>Azonexaceae</taxon>
        <taxon>Dechloromonas</taxon>
    </lineage>
</organism>
<proteinExistence type="predicted"/>
<keyword evidence="2" id="KW-0805">Transcription regulation</keyword>
<dbReference type="STRING" id="281362.AT959_00395"/>
<dbReference type="InterPro" id="IPR016032">
    <property type="entry name" value="Sig_transdc_resp-reg_C-effctor"/>
</dbReference>
<evidence type="ECO:0000259" key="6">
    <source>
        <dbReference type="PROSITE" id="PS50043"/>
    </source>
</evidence>
<feature type="modified residue" description="4-aspartylphosphate" evidence="5">
    <location>
        <position position="55"/>
    </location>
</feature>
<dbReference type="AlphaFoldDB" id="A0A133XP27"/>
<dbReference type="InterPro" id="IPR000792">
    <property type="entry name" value="Tscrpt_reg_LuxR_C"/>
</dbReference>
<dbReference type="PANTHER" id="PTHR43214">
    <property type="entry name" value="TWO-COMPONENT RESPONSE REGULATOR"/>
    <property type="match status" value="1"/>
</dbReference>
<dbReference type="PRINTS" id="PR00038">
    <property type="entry name" value="HTHLUXR"/>
</dbReference>
<dbReference type="EMBL" id="LODL01000002">
    <property type="protein sequence ID" value="KXB32696.1"/>
    <property type="molecule type" value="Genomic_DNA"/>
</dbReference>
<dbReference type="CDD" id="cd17535">
    <property type="entry name" value="REC_NarL-like"/>
    <property type="match status" value="1"/>
</dbReference>
<evidence type="ECO:0000313" key="9">
    <source>
        <dbReference type="Proteomes" id="UP000070186"/>
    </source>
</evidence>
<evidence type="ECO:0000256" key="5">
    <source>
        <dbReference type="PROSITE-ProRule" id="PRU00169"/>
    </source>
</evidence>
<name>A0A133XP27_9RHOO</name>
<dbReference type="InterPro" id="IPR039420">
    <property type="entry name" value="WalR-like"/>
</dbReference>
<dbReference type="Proteomes" id="UP000070186">
    <property type="component" value="Unassembled WGS sequence"/>
</dbReference>
<evidence type="ECO:0000256" key="4">
    <source>
        <dbReference type="ARBA" id="ARBA00023163"/>
    </source>
</evidence>
<keyword evidence="4" id="KW-0804">Transcription</keyword>
<feature type="domain" description="HTH luxR-type" evidence="6">
    <location>
        <begin position="145"/>
        <end position="210"/>
    </location>
</feature>
<dbReference type="Pfam" id="PF00196">
    <property type="entry name" value="GerE"/>
    <property type="match status" value="1"/>
</dbReference>
<dbReference type="SMART" id="SM00448">
    <property type="entry name" value="REC"/>
    <property type="match status" value="1"/>
</dbReference>
<dbReference type="PROSITE" id="PS00622">
    <property type="entry name" value="HTH_LUXR_1"/>
    <property type="match status" value="1"/>
</dbReference>
<dbReference type="GO" id="GO:0003677">
    <property type="term" value="F:DNA binding"/>
    <property type="evidence" value="ECO:0007669"/>
    <property type="project" value="UniProtKB-KW"/>
</dbReference>
<dbReference type="GO" id="GO:0000160">
    <property type="term" value="P:phosphorelay signal transduction system"/>
    <property type="evidence" value="ECO:0007669"/>
    <property type="project" value="InterPro"/>
</dbReference>
<evidence type="ECO:0000313" key="8">
    <source>
        <dbReference type="EMBL" id="KXB32696.1"/>
    </source>
</evidence>